<accession>A0A5B2VKZ6</accession>
<reference evidence="7 8" key="1">
    <citation type="submission" date="2019-09" db="EMBL/GenBank/DDBJ databases">
        <title>Chitinophaga ginsengihumi sp. nov., isolated from soil of ginseng rhizosphere.</title>
        <authorList>
            <person name="Lee J."/>
        </authorList>
    </citation>
    <scope>NUCLEOTIDE SEQUENCE [LARGE SCALE GENOMIC DNA]</scope>
    <source>
        <strain evidence="7 8">BN140078</strain>
    </source>
</reference>
<name>A0A5B2VKZ6_9BACT</name>
<dbReference type="FunFam" id="1.20.1050.60:FF:000001">
    <property type="entry name" value="Putative alpha-1,2-mannosidase"/>
    <property type="match status" value="1"/>
</dbReference>
<dbReference type="Gene3D" id="2.70.98.10">
    <property type="match status" value="1"/>
</dbReference>
<comment type="subunit">
    <text evidence="2">Monomer.</text>
</comment>
<keyword evidence="7" id="KW-0378">Hydrolase</keyword>
<dbReference type="Gene3D" id="1.20.1050.60">
    <property type="entry name" value="alpha-1,2-mannosidase"/>
    <property type="match status" value="1"/>
</dbReference>
<dbReference type="FunFam" id="3.30.2080.10:FF:000001">
    <property type="entry name" value="Alpha-1,2-mannosidase subfamily"/>
    <property type="match status" value="1"/>
</dbReference>
<evidence type="ECO:0000313" key="8">
    <source>
        <dbReference type="Proteomes" id="UP000324611"/>
    </source>
</evidence>
<dbReference type="AlphaFoldDB" id="A0A5B2VKZ6"/>
<dbReference type="Gene3D" id="1.20.1610.10">
    <property type="entry name" value="alpha-1,2-mannosidases domains"/>
    <property type="match status" value="1"/>
</dbReference>
<dbReference type="EMBL" id="VUOC01000004">
    <property type="protein sequence ID" value="KAA2238927.1"/>
    <property type="molecule type" value="Genomic_DNA"/>
</dbReference>
<dbReference type="GO" id="GO:0005829">
    <property type="term" value="C:cytosol"/>
    <property type="evidence" value="ECO:0007669"/>
    <property type="project" value="TreeGrafter"/>
</dbReference>
<dbReference type="InterPro" id="IPR041371">
    <property type="entry name" value="GH92_N"/>
</dbReference>
<dbReference type="GO" id="GO:0000224">
    <property type="term" value="F:peptide-N4-(N-acetyl-beta-glucosaminyl)asparagine amidase activity"/>
    <property type="evidence" value="ECO:0007669"/>
    <property type="project" value="TreeGrafter"/>
</dbReference>
<evidence type="ECO:0000259" key="5">
    <source>
        <dbReference type="Pfam" id="PF07971"/>
    </source>
</evidence>
<evidence type="ECO:0000256" key="3">
    <source>
        <dbReference type="ARBA" id="ARBA00022837"/>
    </source>
</evidence>
<evidence type="ECO:0000256" key="1">
    <source>
        <dbReference type="ARBA" id="ARBA00001913"/>
    </source>
</evidence>
<gene>
    <name evidence="7" type="ORF">F0L74_22185</name>
</gene>
<dbReference type="InterPro" id="IPR012939">
    <property type="entry name" value="Glyco_hydro_92"/>
</dbReference>
<sequence length="730" mass="81209">MIGKYLLAGFMCAGLTNAGAQSLTRYVDPYIGSGGHGHVFVGASVPFGAVQAGPANIFKGWDWDSGYNYGDSIMIGFSHLHLNGTGIGDLGDLVIMPYTGDIKTDKGTEANHRTGYSSLYSHRQEQARPGYYSVLLDDYHIKAELTATERTACHQYHFPGGAIARVIVDLKEGTSDRATNTYIEQVDATTFKGYRYSSGWAKDQRVYFAIRTSIPVKQFSVYNEDTLQTGQKGQGKAIKGLMSFDDAPFTLQMKVSISPVSADNALANMQAEVPGWNFHQIIAAADAKWNKELSKIKVETKDEREKRIFYTSLYHTMIDPALFNDVNGDYRGADKQVHEKAPFANYSILSMWDTYRAAHPLYTIIEPERTADMINSMLAIYQQQGKLPIWHLNANETGTMVGISSMQIVAEAYLKGIKGFDINKAYEAVKGTAMGDSLGLMYVKAFKTIPADKFRGSVARALEYGVSDASTALMAKALHHEEDYAYFQKRAKNYKLYYDPETKFFRGIFADGSKRTNFDPMKAPFPDYTEGNAWQYLWLVPGDVPGLIELLGGRDAFTARLDSFFTLQLKAEGHTLADLTGLIGQYAHGNEPGHHIAYLYALAGQPWKTEEKVRYIMKEMYRDQPDGIIGNEDCGQMSAWNVFSSMGFYPVFPASGAYVIGSPAVDKAVIQTPSGKAFTVEAINNSPENIYIQRMELNGKPYTNRLLQHKDLVAGGTLKLWMSKQPNYKL</sequence>
<dbReference type="InterPro" id="IPR014718">
    <property type="entry name" value="GH-type_carb-bd"/>
</dbReference>
<evidence type="ECO:0000313" key="7">
    <source>
        <dbReference type="EMBL" id="KAA2238927.1"/>
    </source>
</evidence>
<comment type="caution">
    <text evidence="7">The sequence shown here is derived from an EMBL/GenBank/DDBJ whole genome shotgun (WGS) entry which is preliminary data.</text>
</comment>
<feature type="signal peptide" evidence="4">
    <location>
        <begin position="1"/>
        <end position="20"/>
    </location>
</feature>
<keyword evidence="3" id="KW-0106">Calcium</keyword>
<feature type="chain" id="PRO_5022984679" evidence="4">
    <location>
        <begin position="21"/>
        <end position="730"/>
    </location>
</feature>
<keyword evidence="8" id="KW-1185">Reference proteome</keyword>
<evidence type="ECO:0000256" key="4">
    <source>
        <dbReference type="SAM" id="SignalP"/>
    </source>
</evidence>
<dbReference type="SUPFAM" id="SSF48208">
    <property type="entry name" value="Six-hairpin glycosidases"/>
    <property type="match status" value="1"/>
</dbReference>
<dbReference type="GO" id="GO:0006516">
    <property type="term" value="P:glycoprotein catabolic process"/>
    <property type="evidence" value="ECO:0007669"/>
    <property type="project" value="TreeGrafter"/>
</dbReference>
<dbReference type="Gene3D" id="3.30.2080.10">
    <property type="entry name" value="GH92 mannosidase domain"/>
    <property type="match status" value="1"/>
</dbReference>
<dbReference type="RefSeq" id="WP_149840106.1">
    <property type="nucleotide sequence ID" value="NZ_VUOC01000004.1"/>
</dbReference>
<dbReference type="PANTHER" id="PTHR12143">
    <property type="entry name" value="PEPTIDE N-GLYCANASE PNGASE -RELATED"/>
    <property type="match status" value="1"/>
</dbReference>
<organism evidence="7 8">
    <name type="scientific">Chitinophaga agrisoli</name>
    <dbReference type="NCBI Taxonomy" id="2607653"/>
    <lineage>
        <taxon>Bacteria</taxon>
        <taxon>Pseudomonadati</taxon>
        <taxon>Bacteroidota</taxon>
        <taxon>Chitinophagia</taxon>
        <taxon>Chitinophagales</taxon>
        <taxon>Chitinophagaceae</taxon>
        <taxon>Chitinophaga</taxon>
    </lineage>
</organism>
<dbReference type="InterPro" id="IPR008928">
    <property type="entry name" value="6-hairpin_glycosidase_sf"/>
</dbReference>
<dbReference type="Pfam" id="PF17678">
    <property type="entry name" value="Glyco_hydro_92N"/>
    <property type="match status" value="1"/>
</dbReference>
<dbReference type="GO" id="GO:0005975">
    <property type="term" value="P:carbohydrate metabolic process"/>
    <property type="evidence" value="ECO:0007669"/>
    <property type="project" value="InterPro"/>
</dbReference>
<evidence type="ECO:0000259" key="6">
    <source>
        <dbReference type="Pfam" id="PF17678"/>
    </source>
</evidence>
<dbReference type="Pfam" id="PF07971">
    <property type="entry name" value="Glyco_hydro_92"/>
    <property type="match status" value="1"/>
</dbReference>
<keyword evidence="4" id="KW-0732">Signal</keyword>
<dbReference type="NCBIfam" id="TIGR01180">
    <property type="entry name" value="aman2_put"/>
    <property type="match status" value="1"/>
</dbReference>
<evidence type="ECO:0000256" key="2">
    <source>
        <dbReference type="ARBA" id="ARBA00011245"/>
    </source>
</evidence>
<dbReference type="PANTHER" id="PTHR12143:SF39">
    <property type="entry name" value="SECRETED PROTEIN"/>
    <property type="match status" value="1"/>
</dbReference>
<dbReference type="Proteomes" id="UP000324611">
    <property type="component" value="Unassembled WGS sequence"/>
</dbReference>
<proteinExistence type="predicted"/>
<dbReference type="InterPro" id="IPR050883">
    <property type="entry name" value="PNGase"/>
</dbReference>
<reference evidence="7 8" key="2">
    <citation type="submission" date="2019-09" db="EMBL/GenBank/DDBJ databases">
        <authorList>
            <person name="Jin C."/>
        </authorList>
    </citation>
    <scope>NUCLEOTIDE SEQUENCE [LARGE SCALE GENOMIC DNA]</scope>
    <source>
        <strain evidence="7 8">BN140078</strain>
    </source>
</reference>
<feature type="domain" description="Glycosyl hydrolase family 92" evidence="5">
    <location>
        <begin position="264"/>
        <end position="723"/>
    </location>
</feature>
<protein>
    <submittedName>
        <fullName evidence="7">Glycoside hydrolase family 92 protein</fullName>
    </submittedName>
</protein>
<dbReference type="InterPro" id="IPR005887">
    <property type="entry name" value="GH92_a_mannosidase_put"/>
</dbReference>
<feature type="domain" description="Glycosyl hydrolase family 92 N-terminal" evidence="6">
    <location>
        <begin position="26"/>
        <end position="258"/>
    </location>
</feature>
<dbReference type="GO" id="GO:0030246">
    <property type="term" value="F:carbohydrate binding"/>
    <property type="evidence" value="ECO:0007669"/>
    <property type="project" value="InterPro"/>
</dbReference>
<comment type="cofactor">
    <cofactor evidence="1">
        <name>Ca(2+)</name>
        <dbReference type="ChEBI" id="CHEBI:29108"/>
    </cofactor>
</comment>